<evidence type="ECO:0000313" key="3">
    <source>
        <dbReference type="Proteomes" id="UP000834106"/>
    </source>
</evidence>
<evidence type="ECO:0000313" key="2">
    <source>
        <dbReference type="EMBL" id="CAI9781128.1"/>
    </source>
</evidence>
<dbReference type="Proteomes" id="UP000834106">
    <property type="component" value="Chromosome 18"/>
</dbReference>
<feature type="region of interest" description="Disordered" evidence="1">
    <location>
        <begin position="81"/>
        <end position="177"/>
    </location>
</feature>
<gene>
    <name evidence="2" type="ORF">FPE_LOCUS28558</name>
</gene>
<protein>
    <recommendedName>
        <fullName evidence="4">rRNA-processing protein FYV7</fullName>
    </recommendedName>
</protein>
<evidence type="ECO:0000256" key="1">
    <source>
        <dbReference type="SAM" id="MobiDB-lite"/>
    </source>
</evidence>
<accession>A0AAD2A4R6</accession>
<dbReference type="Pfam" id="PF08524">
    <property type="entry name" value="rRNA_processing"/>
    <property type="match status" value="1"/>
</dbReference>
<sequence>MKKGGGVSEEAKKGGKKFNGPDSIKYKKKMKKKNMQRLGGAGLSLEAFANAKTRNDNYNPALIKKQREFYKNAKYVQKFKRSLKHQEKQNDPSTIARPLEDENETEEDRNVEQKNKKSKKKSQSLEELYKKKHEEQEKARLEREAIIQAAKEKREKTDAKRKALKEKMYKKTKSGQPVMKYRIEHMLETIENLNKANKATSST</sequence>
<dbReference type="InterPro" id="IPR013730">
    <property type="entry name" value="Fyv7/TAP26"/>
</dbReference>
<name>A0AAD2A4R6_9LAMI</name>
<proteinExistence type="predicted"/>
<keyword evidence="3" id="KW-1185">Reference proteome</keyword>
<dbReference type="PANTHER" id="PTHR15657:SF1">
    <property type="entry name" value="THYROID TRANSCRIPTION FACTOR 1-ASSOCIATED PROTEIN 26"/>
    <property type="match status" value="1"/>
</dbReference>
<feature type="region of interest" description="Disordered" evidence="1">
    <location>
        <begin position="1"/>
        <end position="35"/>
    </location>
</feature>
<feature type="compositionally biased region" description="Basic residues" evidence="1">
    <location>
        <begin position="26"/>
        <end position="35"/>
    </location>
</feature>
<evidence type="ECO:0008006" key="4">
    <source>
        <dbReference type="Google" id="ProtNLM"/>
    </source>
</evidence>
<organism evidence="2 3">
    <name type="scientific">Fraxinus pennsylvanica</name>
    <dbReference type="NCBI Taxonomy" id="56036"/>
    <lineage>
        <taxon>Eukaryota</taxon>
        <taxon>Viridiplantae</taxon>
        <taxon>Streptophyta</taxon>
        <taxon>Embryophyta</taxon>
        <taxon>Tracheophyta</taxon>
        <taxon>Spermatophyta</taxon>
        <taxon>Magnoliopsida</taxon>
        <taxon>eudicotyledons</taxon>
        <taxon>Gunneridae</taxon>
        <taxon>Pentapetalae</taxon>
        <taxon>asterids</taxon>
        <taxon>lamiids</taxon>
        <taxon>Lamiales</taxon>
        <taxon>Oleaceae</taxon>
        <taxon>Oleeae</taxon>
        <taxon>Fraxinus</taxon>
    </lineage>
</organism>
<dbReference type="EMBL" id="OU503053">
    <property type="protein sequence ID" value="CAI9781128.1"/>
    <property type="molecule type" value="Genomic_DNA"/>
</dbReference>
<feature type="compositionally biased region" description="Basic and acidic residues" evidence="1">
    <location>
        <begin position="123"/>
        <end position="169"/>
    </location>
</feature>
<dbReference type="GO" id="GO:0005634">
    <property type="term" value="C:nucleus"/>
    <property type="evidence" value="ECO:0007669"/>
    <property type="project" value="TreeGrafter"/>
</dbReference>
<dbReference type="PANTHER" id="PTHR15657">
    <property type="entry name" value="THYROID TRANSCRIPTION FACTOR 1-ASSOCIATED PROTEIN 26"/>
    <property type="match status" value="1"/>
</dbReference>
<dbReference type="AlphaFoldDB" id="A0AAD2A4R6"/>
<reference evidence="2" key="1">
    <citation type="submission" date="2023-05" db="EMBL/GenBank/DDBJ databases">
        <authorList>
            <person name="Huff M."/>
        </authorList>
    </citation>
    <scope>NUCLEOTIDE SEQUENCE</scope>
</reference>